<evidence type="ECO:0000313" key="1">
    <source>
        <dbReference type="EMBL" id="MCI22008.1"/>
    </source>
</evidence>
<protein>
    <submittedName>
        <fullName evidence="1">Uncharacterized protein</fullName>
    </submittedName>
</protein>
<accession>A0A392QCY8</accession>
<sequence length="87" mass="9985">MLIKARSSSNSTASDSDVRAKVEHDALIFKFTRKYIQENAFHALEANPKIIWEEAKQKDLEQKAAQITKDEIDKEARHGIEHYSSVK</sequence>
<reference evidence="1 2" key="1">
    <citation type="journal article" date="2018" name="Front. Plant Sci.">
        <title>Red Clover (Trifolium pratense) and Zigzag Clover (T. medium) - A Picture of Genomic Similarities and Differences.</title>
        <authorList>
            <person name="Dluhosova J."/>
            <person name="Istvanek J."/>
            <person name="Nedelnik J."/>
            <person name="Repkova J."/>
        </authorList>
    </citation>
    <scope>NUCLEOTIDE SEQUENCE [LARGE SCALE GENOMIC DNA]</scope>
    <source>
        <strain evidence="2">cv. 10/8</strain>
        <tissue evidence="1">Leaf</tissue>
    </source>
</reference>
<dbReference type="AlphaFoldDB" id="A0A392QCY8"/>
<feature type="non-terminal residue" evidence="1">
    <location>
        <position position="87"/>
    </location>
</feature>
<keyword evidence="2" id="KW-1185">Reference proteome</keyword>
<organism evidence="1 2">
    <name type="scientific">Trifolium medium</name>
    <dbReference type="NCBI Taxonomy" id="97028"/>
    <lineage>
        <taxon>Eukaryota</taxon>
        <taxon>Viridiplantae</taxon>
        <taxon>Streptophyta</taxon>
        <taxon>Embryophyta</taxon>
        <taxon>Tracheophyta</taxon>
        <taxon>Spermatophyta</taxon>
        <taxon>Magnoliopsida</taxon>
        <taxon>eudicotyledons</taxon>
        <taxon>Gunneridae</taxon>
        <taxon>Pentapetalae</taxon>
        <taxon>rosids</taxon>
        <taxon>fabids</taxon>
        <taxon>Fabales</taxon>
        <taxon>Fabaceae</taxon>
        <taxon>Papilionoideae</taxon>
        <taxon>50 kb inversion clade</taxon>
        <taxon>NPAAA clade</taxon>
        <taxon>Hologalegina</taxon>
        <taxon>IRL clade</taxon>
        <taxon>Trifolieae</taxon>
        <taxon>Trifolium</taxon>
    </lineage>
</organism>
<comment type="caution">
    <text evidence="1">The sequence shown here is derived from an EMBL/GenBank/DDBJ whole genome shotgun (WGS) entry which is preliminary data.</text>
</comment>
<dbReference type="EMBL" id="LXQA010128081">
    <property type="protein sequence ID" value="MCI22008.1"/>
    <property type="molecule type" value="Genomic_DNA"/>
</dbReference>
<dbReference type="Proteomes" id="UP000265520">
    <property type="component" value="Unassembled WGS sequence"/>
</dbReference>
<evidence type="ECO:0000313" key="2">
    <source>
        <dbReference type="Proteomes" id="UP000265520"/>
    </source>
</evidence>
<name>A0A392QCY8_9FABA</name>
<proteinExistence type="predicted"/>